<comment type="caution">
    <text evidence="8">The sequence shown here is derived from an EMBL/GenBank/DDBJ whole genome shotgun (WGS) entry which is preliminary data.</text>
</comment>
<dbReference type="InterPro" id="IPR040453">
    <property type="entry name" value="Mnd1_HTH"/>
</dbReference>
<feature type="domain" description="Leucine zipper with capping helix" evidence="7">
    <location>
        <begin position="184"/>
        <end position="237"/>
    </location>
</feature>
<evidence type="ECO:0000313" key="9">
    <source>
        <dbReference type="Proteomes" id="UP000813824"/>
    </source>
</evidence>
<keyword evidence="3 5" id="KW-0175">Coiled coil</keyword>
<dbReference type="GO" id="GO:0005634">
    <property type="term" value="C:nucleus"/>
    <property type="evidence" value="ECO:0007669"/>
    <property type="project" value="UniProtKB-SubCell"/>
</dbReference>
<name>A0A8K0UEV4_9AGAR</name>
<dbReference type="EMBL" id="JAEVFJ010000047">
    <property type="protein sequence ID" value="KAH8083747.1"/>
    <property type="molecule type" value="Genomic_DNA"/>
</dbReference>
<organism evidence="8 9">
    <name type="scientific">Cristinia sonorae</name>
    <dbReference type="NCBI Taxonomy" id="1940300"/>
    <lineage>
        <taxon>Eukaryota</taxon>
        <taxon>Fungi</taxon>
        <taxon>Dikarya</taxon>
        <taxon>Basidiomycota</taxon>
        <taxon>Agaricomycotina</taxon>
        <taxon>Agaricomycetes</taxon>
        <taxon>Agaricomycetidae</taxon>
        <taxon>Agaricales</taxon>
        <taxon>Pleurotineae</taxon>
        <taxon>Stephanosporaceae</taxon>
        <taxon>Cristinia</taxon>
    </lineage>
</organism>
<evidence type="ECO:0000256" key="2">
    <source>
        <dbReference type="ARBA" id="ARBA00005981"/>
    </source>
</evidence>
<keyword evidence="9" id="KW-1185">Reference proteome</keyword>
<evidence type="ECO:0000256" key="5">
    <source>
        <dbReference type="SAM" id="Coils"/>
    </source>
</evidence>
<sequence>MFLNPVRTGICDKRRALSPFRVLLRAKVIRPRSHSMAPRGVSAEEKRVRLLEIFHESKDFYQLKELEKLAPKLKGIVSQSVKDVLQSLVDDGLVQGDKIGSSNFFWSFPSQRGAMMHNRLATVKENQTSLQSQLKDLRTTINAETLARPESEERKAALSQLSAAQRELGELEVELSQYGACDPIVIEDKKRAVILAKEACMRWTDDYVILLSYFTRQHGVDSEEVRKHLGVEEDYEDIL</sequence>
<dbReference type="Proteomes" id="UP000813824">
    <property type="component" value="Unassembled WGS sequence"/>
</dbReference>
<keyword evidence="4" id="KW-0539">Nucleus</keyword>
<evidence type="ECO:0000259" key="7">
    <source>
        <dbReference type="Pfam" id="PF18517"/>
    </source>
</evidence>
<reference evidence="8" key="1">
    <citation type="journal article" date="2021" name="New Phytol.">
        <title>Evolutionary innovations through gain and loss of genes in the ectomycorrhizal Boletales.</title>
        <authorList>
            <person name="Wu G."/>
            <person name="Miyauchi S."/>
            <person name="Morin E."/>
            <person name="Kuo A."/>
            <person name="Drula E."/>
            <person name="Varga T."/>
            <person name="Kohler A."/>
            <person name="Feng B."/>
            <person name="Cao Y."/>
            <person name="Lipzen A."/>
            <person name="Daum C."/>
            <person name="Hundley H."/>
            <person name="Pangilinan J."/>
            <person name="Johnson J."/>
            <person name="Barry K."/>
            <person name="LaButti K."/>
            <person name="Ng V."/>
            <person name="Ahrendt S."/>
            <person name="Min B."/>
            <person name="Choi I.G."/>
            <person name="Park H."/>
            <person name="Plett J.M."/>
            <person name="Magnuson J."/>
            <person name="Spatafora J.W."/>
            <person name="Nagy L.G."/>
            <person name="Henrissat B."/>
            <person name="Grigoriev I.V."/>
            <person name="Yang Z.L."/>
            <person name="Xu J."/>
            <person name="Martin F.M."/>
        </authorList>
    </citation>
    <scope>NUCLEOTIDE SEQUENCE</scope>
    <source>
        <strain evidence="8">KKN 215</strain>
    </source>
</reference>
<dbReference type="Pfam" id="PF18517">
    <property type="entry name" value="LZ3wCH"/>
    <property type="match status" value="1"/>
</dbReference>
<protein>
    <submittedName>
        <fullName evidence="8">Mnd1 family-domain-containing protein</fullName>
    </submittedName>
</protein>
<feature type="coiled-coil region" evidence="5">
    <location>
        <begin position="120"/>
        <end position="174"/>
    </location>
</feature>
<evidence type="ECO:0000259" key="6">
    <source>
        <dbReference type="Pfam" id="PF03962"/>
    </source>
</evidence>
<proteinExistence type="inferred from homology"/>
<dbReference type="OrthoDB" id="273345at2759"/>
<dbReference type="InterPro" id="IPR040661">
    <property type="entry name" value="LZ3wCH"/>
</dbReference>
<gene>
    <name evidence="8" type="ORF">BXZ70DRAFT_1046287</name>
</gene>
<evidence type="ECO:0000256" key="1">
    <source>
        <dbReference type="ARBA" id="ARBA00004123"/>
    </source>
</evidence>
<dbReference type="InterPro" id="IPR005647">
    <property type="entry name" value="Mnd1"/>
</dbReference>
<evidence type="ECO:0000256" key="4">
    <source>
        <dbReference type="ARBA" id="ARBA00023242"/>
    </source>
</evidence>
<evidence type="ECO:0000313" key="8">
    <source>
        <dbReference type="EMBL" id="KAH8083747.1"/>
    </source>
</evidence>
<dbReference type="AlphaFoldDB" id="A0A8K0UEV4"/>
<comment type="subcellular location">
    <subcellularLocation>
        <location evidence="1">Nucleus</location>
    </subcellularLocation>
</comment>
<dbReference type="GO" id="GO:0003690">
    <property type="term" value="F:double-stranded DNA binding"/>
    <property type="evidence" value="ECO:0007669"/>
    <property type="project" value="InterPro"/>
</dbReference>
<dbReference type="Pfam" id="PF03962">
    <property type="entry name" value="Mnd1"/>
    <property type="match status" value="1"/>
</dbReference>
<dbReference type="GO" id="GO:0007131">
    <property type="term" value="P:reciprocal meiotic recombination"/>
    <property type="evidence" value="ECO:0007669"/>
    <property type="project" value="InterPro"/>
</dbReference>
<dbReference type="PIRSF" id="PIRSF026991">
    <property type="entry name" value="Mnd1"/>
    <property type="match status" value="1"/>
</dbReference>
<feature type="domain" description="Mnd1 HTH" evidence="6">
    <location>
        <begin position="50"/>
        <end position="109"/>
    </location>
</feature>
<comment type="similarity">
    <text evidence="2">Belongs to the MND1 family.</text>
</comment>
<accession>A0A8K0UEV4</accession>
<evidence type="ECO:0000256" key="3">
    <source>
        <dbReference type="ARBA" id="ARBA00023054"/>
    </source>
</evidence>